<organism evidence="1 2">
    <name type="scientific">Microbacterium sediminis</name>
    <dbReference type="NCBI Taxonomy" id="904291"/>
    <lineage>
        <taxon>Bacteria</taxon>
        <taxon>Bacillati</taxon>
        <taxon>Actinomycetota</taxon>
        <taxon>Actinomycetes</taxon>
        <taxon>Micrococcales</taxon>
        <taxon>Microbacteriaceae</taxon>
        <taxon>Microbacterium</taxon>
    </lineage>
</organism>
<dbReference type="Proteomes" id="UP000093355">
    <property type="component" value="Unassembled WGS sequence"/>
</dbReference>
<proteinExistence type="predicted"/>
<keyword evidence="2" id="KW-1185">Reference proteome</keyword>
<dbReference type="RefSeq" id="WP_067027539.1">
    <property type="nucleotide sequence ID" value="NZ_CP038256.1"/>
</dbReference>
<sequence>MTRSPEPADSARKNPGRATRYASLDEAFERHGTPAANQELIRRIVDGIDAAGFVGFSTHFRIERRGGSPALEVHPGYTNGFRTEQEIVRRLGETVERWPSRRFHGAWGVTHPVARPAAPAPAPRAPRARRSSEPEAPPKVCPTCFMVLPMSGVCQNCDG</sequence>
<protein>
    <submittedName>
        <fullName evidence="1">Uncharacterized protein</fullName>
    </submittedName>
</protein>
<dbReference type="STRING" id="904291.A7J15_10075"/>
<evidence type="ECO:0000313" key="2">
    <source>
        <dbReference type="Proteomes" id="UP000093355"/>
    </source>
</evidence>
<gene>
    <name evidence="1" type="ORF">A7J15_10075</name>
</gene>
<comment type="caution">
    <text evidence="1">The sequence shown here is derived from an EMBL/GenBank/DDBJ whole genome shotgun (WGS) entry which is preliminary data.</text>
</comment>
<evidence type="ECO:0000313" key="1">
    <source>
        <dbReference type="EMBL" id="OCG72842.1"/>
    </source>
</evidence>
<dbReference type="AlphaFoldDB" id="A0A1B9N8B0"/>
<dbReference type="OrthoDB" id="4989960at2"/>
<accession>A0A1B9N8B0</accession>
<reference evidence="1 2" key="1">
    <citation type="submission" date="2016-05" db="EMBL/GenBank/DDBJ databases">
        <authorList>
            <person name="Lavstsen T."/>
            <person name="Jespersen J.S."/>
        </authorList>
    </citation>
    <scope>NUCLEOTIDE SEQUENCE [LARGE SCALE GENOMIC DNA]</scope>
    <source>
        <strain evidence="1 2">YLB-01</strain>
    </source>
</reference>
<name>A0A1B9N8B0_9MICO</name>
<dbReference type="EMBL" id="LXMD01000028">
    <property type="protein sequence ID" value="OCG72842.1"/>
    <property type="molecule type" value="Genomic_DNA"/>
</dbReference>